<sequence length="447" mass="51264">MNIENFKSIVLINLIVISLFLTFNLWTYVPETSSSSEAKYVQDNEEIGETEISDVIFPSSFIAKKDNKSNTHLIVKDKEAIKVLYEVLKEGEFHHFREIGKEKQDFLSFVNDEDKIEFVFPTAVPFDSIRSGFNLKEKNLEGYSFNRILVDLAASTDDDIKTYFILDETKKIYEMTLTGVALTQITNKLQAILPKAERYSMYTLESGRFFLPNAPTTMKEIEYFISSQDPLTFKNVLFTDPRYVKEIKGESENTYTDGTRLMKVLKENHMLQYTNSSVDDKRGLSGNILVQRSFDFINSHNGFPNDALNDYRLDDMNAGEGEITFRRYKDNKPVFNSNGMSKLEQVWGTDLISYQRPLFKVTHDIHESSNVTLPRGNDVIESLQKKPQISLKRVKNIGIGYKLVPGSEANDGKSIVTIRLIPIWYVVYGDAHQVFEWKEGGELVGLE</sequence>
<feature type="domain" description="Regulatory protein YycH" evidence="2">
    <location>
        <begin position="4"/>
        <end position="432"/>
    </location>
</feature>
<dbReference type="CDD" id="cd15787">
    <property type="entry name" value="YycH_N"/>
    <property type="match status" value="1"/>
</dbReference>
<dbReference type="Gene3D" id="3.30.310.160">
    <property type="entry name" value="YycH protein, domain 2"/>
    <property type="match status" value="1"/>
</dbReference>
<dbReference type="InterPro" id="IPR009996">
    <property type="entry name" value="YycH"/>
</dbReference>
<dbReference type="OrthoDB" id="2382185at2"/>
<keyword evidence="4" id="KW-1185">Reference proteome</keyword>
<keyword evidence="1" id="KW-0812">Transmembrane</keyword>
<dbReference type="Gene3D" id="3.10.450.310">
    <property type="match status" value="1"/>
</dbReference>
<dbReference type="STRING" id="574376.BAMA_12765"/>
<keyword evidence="1" id="KW-1133">Transmembrane helix</keyword>
<evidence type="ECO:0000259" key="2">
    <source>
        <dbReference type="Pfam" id="PF07435"/>
    </source>
</evidence>
<comment type="caution">
    <text evidence="3">The sequence shown here is derived from an EMBL/GenBank/DDBJ whole genome shotgun (WGS) entry which is preliminary data.</text>
</comment>
<reference evidence="3 4" key="1">
    <citation type="submission" date="2014-06" db="EMBL/GenBank/DDBJ databases">
        <title>Draft genome sequence of Bacillus manliponensis JCM 15802 (MCCC 1A00708).</title>
        <authorList>
            <person name="Lai Q."/>
            <person name="Liu Y."/>
            <person name="Shao Z."/>
        </authorList>
    </citation>
    <scope>NUCLEOTIDE SEQUENCE [LARGE SCALE GENOMIC DNA]</scope>
    <source>
        <strain evidence="3 4">JCM 15802</strain>
    </source>
</reference>
<dbReference type="AlphaFoldDB" id="A0A073JTE5"/>
<evidence type="ECO:0000256" key="1">
    <source>
        <dbReference type="SAM" id="Phobius"/>
    </source>
</evidence>
<dbReference type="Proteomes" id="UP000027822">
    <property type="component" value="Unassembled WGS sequence"/>
</dbReference>
<gene>
    <name evidence="3" type="ORF">BAMA_12765</name>
</gene>
<evidence type="ECO:0000313" key="4">
    <source>
        <dbReference type="Proteomes" id="UP000027822"/>
    </source>
</evidence>
<dbReference type="eggNOG" id="COG4863">
    <property type="taxonomic scope" value="Bacteria"/>
</dbReference>
<proteinExistence type="predicted"/>
<evidence type="ECO:0000313" key="3">
    <source>
        <dbReference type="EMBL" id="KEK17502.1"/>
    </source>
</evidence>
<dbReference type="EMBL" id="JOTN01000027">
    <property type="protein sequence ID" value="KEK17502.1"/>
    <property type="molecule type" value="Genomic_DNA"/>
</dbReference>
<name>A0A073JTE5_9BACI</name>
<accession>A0A073JTE5</accession>
<protein>
    <recommendedName>
        <fullName evidence="2">Regulatory protein YycH domain-containing protein</fullName>
    </recommendedName>
</protein>
<dbReference type="RefSeq" id="WP_034643215.1">
    <property type="nucleotide sequence ID" value="NZ_CBCSJC010000032.1"/>
</dbReference>
<feature type="transmembrane region" description="Helical" evidence="1">
    <location>
        <begin position="9"/>
        <end position="29"/>
    </location>
</feature>
<dbReference type="Pfam" id="PF07435">
    <property type="entry name" value="YycH"/>
    <property type="match status" value="1"/>
</dbReference>
<dbReference type="InterPro" id="IPR042274">
    <property type="entry name" value="YycH/YycI_2"/>
</dbReference>
<organism evidence="3 4">
    <name type="scientific">Bacillus manliponensis</name>
    <dbReference type="NCBI Taxonomy" id="574376"/>
    <lineage>
        <taxon>Bacteria</taxon>
        <taxon>Bacillati</taxon>
        <taxon>Bacillota</taxon>
        <taxon>Bacilli</taxon>
        <taxon>Bacillales</taxon>
        <taxon>Bacillaceae</taxon>
        <taxon>Bacillus</taxon>
        <taxon>Bacillus cereus group</taxon>
    </lineage>
</organism>
<keyword evidence="1" id="KW-0472">Membrane</keyword>